<feature type="site" description="Role in lipopolysaccharide recognition" evidence="8">
    <location>
        <position position="88"/>
    </location>
</feature>
<evidence type="ECO:0000256" key="3">
    <source>
        <dbReference type="ARBA" id="ARBA00022679"/>
    </source>
</evidence>
<dbReference type="HAMAP" id="MF_00837">
    <property type="entry name" value="PagP_transferase"/>
    <property type="match status" value="1"/>
</dbReference>
<comment type="catalytic activity">
    <reaction evidence="8">
        <text>a lipid IVA + a 1,2-diacyl-sn-glycero-3-phosphocholine = a lipid IVB + a 2-acyl-sn-glycero-3-phosphocholine</text>
        <dbReference type="Rhea" id="RHEA:74279"/>
        <dbReference type="ChEBI" id="CHEBI:57643"/>
        <dbReference type="ChEBI" id="CHEBI:57875"/>
        <dbReference type="ChEBI" id="CHEBI:176425"/>
        <dbReference type="ChEBI" id="CHEBI:193143"/>
        <dbReference type="EC" id="2.3.1.251"/>
    </reaction>
</comment>
<keyword evidence="7 8" id="KW-0012">Acyltransferase</keyword>
<evidence type="ECO:0000256" key="8">
    <source>
        <dbReference type="HAMAP-Rule" id="MF_00837"/>
    </source>
</evidence>
<feature type="active site" evidence="8">
    <location>
        <position position="79"/>
    </location>
</feature>
<evidence type="ECO:0000313" key="9">
    <source>
        <dbReference type="EMBL" id="KER02026.1"/>
    </source>
</evidence>
<name>A0A081RTM3_PHOTE</name>
<keyword evidence="5 8" id="KW-0472">Membrane</keyword>
<reference evidence="9 10" key="1">
    <citation type="submission" date="2014-03" db="EMBL/GenBank/DDBJ databases">
        <title>Draft Genome of Photorhabdus temperata Meg1.</title>
        <authorList>
            <person name="Hurst S.G.IV."/>
            <person name="Morris K."/>
            <person name="Thomas K."/>
            <person name="Tisa L.S."/>
        </authorList>
    </citation>
    <scope>NUCLEOTIDE SEQUENCE [LARGE SCALE GENOMIC DNA]</scope>
    <source>
        <strain evidence="9 10">Meg1</strain>
    </source>
</reference>
<dbReference type="GO" id="GO:0016409">
    <property type="term" value="F:palmitoyltransferase activity"/>
    <property type="evidence" value="ECO:0007669"/>
    <property type="project" value="UniProtKB-ARBA"/>
</dbReference>
<dbReference type="NCBIfam" id="NF008271">
    <property type="entry name" value="PRK11045.1"/>
    <property type="match status" value="1"/>
</dbReference>
<dbReference type="EMBL" id="JGVH01000060">
    <property type="protein sequence ID" value="KER02026.1"/>
    <property type="molecule type" value="Genomic_DNA"/>
</dbReference>
<dbReference type="InterPro" id="IPR009746">
    <property type="entry name" value="LipidA_acyl_PagP"/>
</dbReference>
<comment type="subunit">
    <text evidence="8">Homodimer.</text>
</comment>
<protein>
    <recommendedName>
        <fullName evidence="8">Lipid A acyltransferase PagP</fullName>
        <ecNumber evidence="8">2.3.1.251</ecNumber>
    </recommendedName>
    <alternativeName>
        <fullName evidence="8">Lipid A acylation protein</fullName>
    </alternativeName>
</protein>
<evidence type="ECO:0000256" key="6">
    <source>
        <dbReference type="ARBA" id="ARBA00023237"/>
    </source>
</evidence>
<dbReference type="Proteomes" id="UP000028002">
    <property type="component" value="Unassembled WGS sequence"/>
</dbReference>
<dbReference type="FunFam" id="2.40.160.20:FF:000002">
    <property type="entry name" value="Lipid A palmitoyltransferase PagP"/>
    <property type="match status" value="1"/>
</dbReference>
<organism evidence="9 10">
    <name type="scientific">Photorhabdus temperata subsp. temperata Meg1</name>
    <dbReference type="NCBI Taxonomy" id="1393735"/>
    <lineage>
        <taxon>Bacteria</taxon>
        <taxon>Pseudomonadati</taxon>
        <taxon>Pseudomonadota</taxon>
        <taxon>Gammaproteobacteria</taxon>
        <taxon>Enterobacterales</taxon>
        <taxon>Morganellaceae</taxon>
        <taxon>Photorhabdus</taxon>
    </lineage>
</organism>
<feature type="site" description="Role in the phospholipid gating" evidence="8">
    <location>
        <position position="193"/>
    </location>
</feature>
<keyword evidence="3 8" id="KW-0808">Transferase</keyword>
<evidence type="ECO:0000256" key="2">
    <source>
        <dbReference type="ARBA" id="ARBA00006368"/>
    </source>
</evidence>
<evidence type="ECO:0000256" key="5">
    <source>
        <dbReference type="ARBA" id="ARBA00023136"/>
    </source>
</evidence>
<gene>
    <name evidence="8" type="primary">pagP</name>
    <name evidence="9" type="ORF">MEG1DRAFT_03342</name>
</gene>
<dbReference type="AlphaFoldDB" id="A0A081RTM3"/>
<dbReference type="RefSeq" id="WP_036840544.1">
    <property type="nucleotide sequence ID" value="NZ_CAWLUD010000060.1"/>
</dbReference>
<dbReference type="GO" id="GO:0009279">
    <property type="term" value="C:cell outer membrane"/>
    <property type="evidence" value="ECO:0007669"/>
    <property type="project" value="UniProtKB-SubCell"/>
</dbReference>
<dbReference type="Gene3D" id="2.40.160.20">
    <property type="match status" value="1"/>
</dbReference>
<feature type="active site" evidence="8">
    <location>
        <position position="123"/>
    </location>
</feature>
<feature type="active site" evidence="8">
    <location>
        <position position="122"/>
    </location>
</feature>
<comment type="caution">
    <text evidence="9">The sequence shown here is derived from an EMBL/GenBank/DDBJ whole genome shotgun (WGS) entry which is preliminary data.</text>
</comment>
<feature type="signal peptide" evidence="8">
    <location>
        <begin position="1"/>
        <end position="24"/>
    </location>
</feature>
<dbReference type="GO" id="GO:0009245">
    <property type="term" value="P:lipid A biosynthetic process"/>
    <property type="evidence" value="ECO:0007669"/>
    <property type="project" value="UniProtKB-UniRule"/>
</dbReference>
<evidence type="ECO:0000256" key="7">
    <source>
        <dbReference type="ARBA" id="ARBA00023315"/>
    </source>
</evidence>
<sequence precursor="true">MKFDLTAACALTVTFLVSPGTVFATTANTNNQSLTTMQSPTQASNDNSSDSLWGKFSNNVALTWDAPSNELYLPVITWHNRFTYDEEKIEKYNERPWGFGYGKYRYDEDNDWHSLYAMAFMDSHNRLEPIVGYGFQKMWIPGDLDGLRMGIGFTLSVTARHEYYYVPIPLPLPLFSIEYNRLSFQGTYIPGTYNNGNVLFAWLRWQW</sequence>
<evidence type="ECO:0000256" key="4">
    <source>
        <dbReference type="ARBA" id="ARBA00022729"/>
    </source>
</evidence>
<comment type="catalytic activity">
    <reaction evidence="8">
        <text>a lipid A + a 1,2-diacyl-sn-glycero-3-phosphocholine = a hepta-acyl lipid A + a 2-acyl-sn-glycero-3-phosphocholine</text>
        <dbReference type="Rhea" id="RHEA:74275"/>
        <dbReference type="ChEBI" id="CHEBI:57643"/>
        <dbReference type="ChEBI" id="CHEBI:57875"/>
        <dbReference type="ChEBI" id="CHEBI:193141"/>
        <dbReference type="ChEBI" id="CHEBI:193142"/>
        <dbReference type="EC" id="2.3.1.251"/>
    </reaction>
</comment>
<dbReference type="PATRIC" id="fig|1393735.3.peg.3413"/>
<dbReference type="Pfam" id="PF07017">
    <property type="entry name" value="PagP"/>
    <property type="match status" value="1"/>
</dbReference>
<dbReference type="SUPFAM" id="SSF56925">
    <property type="entry name" value="OMPA-like"/>
    <property type="match status" value="1"/>
</dbReference>
<comment type="catalytic activity">
    <reaction evidence="8">
        <text>a lipid IIA + a 1,2-diacyl-sn-glycero-3-phosphocholine = a lipid IIB + a 2-acyl-sn-glycero-3-phosphocholine</text>
        <dbReference type="Rhea" id="RHEA:74283"/>
        <dbReference type="ChEBI" id="CHEBI:57643"/>
        <dbReference type="ChEBI" id="CHEBI:57875"/>
        <dbReference type="ChEBI" id="CHEBI:193144"/>
        <dbReference type="ChEBI" id="CHEBI:193145"/>
        <dbReference type="EC" id="2.3.1.251"/>
    </reaction>
</comment>
<accession>A0A081RTM3</accession>
<keyword evidence="6 8" id="KW-0998">Cell outer membrane</keyword>
<evidence type="ECO:0000313" key="10">
    <source>
        <dbReference type="Proteomes" id="UP000028002"/>
    </source>
</evidence>
<comment type="function">
    <text evidence="8">Transfers a fatty acid residue from the sn-1 position of a phospholipid to the N-linked hydroxyfatty acid chain on the proximal unit of lipid A or its precursors.</text>
</comment>
<dbReference type="EC" id="2.3.1.251" evidence="8"/>
<comment type="similarity">
    <text evidence="2 8">Belongs to the lipid A palmitoyltransferase family.</text>
</comment>
<evidence type="ECO:0000256" key="1">
    <source>
        <dbReference type="ARBA" id="ARBA00004442"/>
    </source>
</evidence>
<comment type="subcellular location">
    <subcellularLocation>
        <location evidence="1 8">Cell outer membrane</location>
    </subcellularLocation>
</comment>
<dbReference type="InterPro" id="IPR011250">
    <property type="entry name" value="OMP/PagP_B-barrel"/>
</dbReference>
<proteinExistence type="inferred from homology"/>
<keyword evidence="4 8" id="KW-0732">Signal</keyword>
<feature type="chain" id="PRO_5008981924" description="Lipid A acyltransferase PagP" evidence="8">
    <location>
        <begin position="25"/>
        <end position="207"/>
    </location>
</feature>